<feature type="compositionally biased region" description="Low complexity" evidence="2">
    <location>
        <begin position="198"/>
        <end position="214"/>
    </location>
</feature>
<dbReference type="SMART" id="SM00240">
    <property type="entry name" value="FHA"/>
    <property type="match status" value="1"/>
</dbReference>
<proteinExistence type="predicted"/>
<keyword evidence="5" id="KW-1185">Reference proteome</keyword>
<gene>
    <name evidence="4" type="ORF">KDK95_19695</name>
</gene>
<reference evidence="4" key="1">
    <citation type="submission" date="2021-04" db="EMBL/GenBank/DDBJ databases">
        <title>Genome based classification of Actinospica acidithermotolerans sp. nov., an actinobacterium isolated from an Indonesian hot spring.</title>
        <authorList>
            <person name="Kusuma A.B."/>
            <person name="Putra K.E."/>
            <person name="Nafisah S."/>
            <person name="Loh J."/>
            <person name="Nouioui I."/>
            <person name="Goodfellow M."/>
        </authorList>
    </citation>
    <scope>NUCLEOTIDE SEQUENCE</scope>
    <source>
        <strain evidence="4">MGRD01-02</strain>
    </source>
</reference>
<dbReference type="Proteomes" id="UP000676325">
    <property type="component" value="Unassembled WGS sequence"/>
</dbReference>
<dbReference type="Pfam" id="PF00498">
    <property type="entry name" value="FHA"/>
    <property type="match status" value="1"/>
</dbReference>
<accession>A0A941E935</accession>
<dbReference type="SUPFAM" id="SSF49879">
    <property type="entry name" value="SMAD/FHA domain"/>
    <property type="match status" value="1"/>
</dbReference>
<organism evidence="4 5">
    <name type="scientific">Actinospica acidithermotolerans</name>
    <dbReference type="NCBI Taxonomy" id="2828514"/>
    <lineage>
        <taxon>Bacteria</taxon>
        <taxon>Bacillati</taxon>
        <taxon>Actinomycetota</taxon>
        <taxon>Actinomycetes</taxon>
        <taxon>Catenulisporales</taxon>
        <taxon>Actinospicaceae</taxon>
        <taxon>Actinospica</taxon>
    </lineage>
</organism>
<evidence type="ECO:0000259" key="3">
    <source>
        <dbReference type="PROSITE" id="PS50006"/>
    </source>
</evidence>
<dbReference type="InterPro" id="IPR008984">
    <property type="entry name" value="SMAD_FHA_dom_sf"/>
</dbReference>
<dbReference type="PROSITE" id="PS50006">
    <property type="entry name" value="FHA_DOMAIN"/>
    <property type="match status" value="1"/>
</dbReference>
<evidence type="ECO:0000313" key="4">
    <source>
        <dbReference type="EMBL" id="MBR7828545.1"/>
    </source>
</evidence>
<comment type="caution">
    <text evidence="4">The sequence shown here is derived from an EMBL/GenBank/DDBJ whole genome shotgun (WGS) entry which is preliminary data.</text>
</comment>
<keyword evidence="1" id="KW-0597">Phosphoprotein</keyword>
<name>A0A941E935_9ACTN</name>
<protein>
    <submittedName>
        <fullName evidence="4">FHA domain-containing protein</fullName>
    </submittedName>
</protein>
<dbReference type="CDD" id="cd00060">
    <property type="entry name" value="FHA"/>
    <property type="match status" value="1"/>
</dbReference>
<evidence type="ECO:0000256" key="1">
    <source>
        <dbReference type="ARBA" id="ARBA00022553"/>
    </source>
</evidence>
<dbReference type="Gene3D" id="2.60.200.20">
    <property type="match status" value="1"/>
</dbReference>
<evidence type="ECO:0000256" key="2">
    <source>
        <dbReference type="SAM" id="MobiDB-lite"/>
    </source>
</evidence>
<feature type="domain" description="FHA" evidence="3">
    <location>
        <begin position="355"/>
        <end position="415"/>
    </location>
</feature>
<sequence length="448" mass="47669">MTESISRYLPGSWMAFVTAGAWLLADTASEVRLEKCWLELRQTGQGVEVAAEAMLEELKRATAAGAGFAIVYQTQSGTRVVVHGAVVAEITGADGVVCVVRQENGSQTLPGEPVAVRLASSTDDVRGDVATLPIESGIVMASALEYVDEEAARSVEQAEPVQPQAAGRESDEAYLDDFMEPGDARTYIVEASDLDWMSSPSGRSVPAPASAPAAEPEPRSERTLEPEAEPEPGPALEPEAVWPGAPIARPSPSPLEQTLVAPLPEPATPPDVPAPLLAPISPSFPPQQPMMFGATDQPLVTALRCPSGHLTSTESIFCRVCRAAVAPQEPVTVARPCLGRLRLSNGEIYLLDRDAVFGRKPEIPAGRPGPRPNAIALTDDRDVSRNHVEIRLDGWRVLALDLGSMNGTQLAGPNLAPRLLPPGTAQEIVPGSVLTLAPDVWIYFEEER</sequence>
<feature type="region of interest" description="Disordered" evidence="2">
    <location>
        <begin position="198"/>
        <end position="259"/>
    </location>
</feature>
<dbReference type="EMBL" id="JAGSOH010000059">
    <property type="protein sequence ID" value="MBR7828545.1"/>
    <property type="molecule type" value="Genomic_DNA"/>
</dbReference>
<evidence type="ECO:0000313" key="5">
    <source>
        <dbReference type="Proteomes" id="UP000676325"/>
    </source>
</evidence>
<dbReference type="AlphaFoldDB" id="A0A941E935"/>
<dbReference type="RefSeq" id="WP_212519680.1">
    <property type="nucleotide sequence ID" value="NZ_JAGSOH010000059.1"/>
</dbReference>
<dbReference type="InterPro" id="IPR000253">
    <property type="entry name" value="FHA_dom"/>
</dbReference>
<feature type="compositionally biased region" description="Basic and acidic residues" evidence="2">
    <location>
        <begin position="216"/>
        <end position="225"/>
    </location>
</feature>